<dbReference type="PANTHER" id="PTHR24026:SF133">
    <property type="entry name" value="CADHERIN-RELATED FAMILY MEMBER 2"/>
    <property type="match status" value="1"/>
</dbReference>
<keyword evidence="3 12" id="KW-0812">Transmembrane</keyword>
<feature type="signal peptide" evidence="13">
    <location>
        <begin position="1"/>
        <end position="31"/>
    </location>
</feature>
<dbReference type="PROSITE" id="PS00232">
    <property type="entry name" value="CADHERIN_1"/>
    <property type="match status" value="5"/>
</dbReference>
<accession>A0A8S1C6M6</accession>
<feature type="domain" description="Cadherin" evidence="14">
    <location>
        <begin position="476"/>
        <end position="591"/>
    </location>
</feature>
<evidence type="ECO:0000256" key="9">
    <source>
        <dbReference type="ARBA" id="ARBA00023136"/>
    </source>
</evidence>
<dbReference type="SMART" id="SM00112">
    <property type="entry name" value="CA"/>
    <property type="match status" value="13"/>
</dbReference>
<comment type="caution">
    <text evidence="15">The sequence shown here is derived from an EMBL/GenBank/DDBJ whole genome shotgun (WGS) entry which is preliminary data.</text>
</comment>
<keyword evidence="4 13" id="KW-0732">Signal</keyword>
<keyword evidence="16" id="KW-1185">Reference proteome</keyword>
<dbReference type="GO" id="GO:0009653">
    <property type="term" value="P:anatomical structure morphogenesis"/>
    <property type="evidence" value="ECO:0007669"/>
    <property type="project" value="UniProtKB-ARBA"/>
</dbReference>
<comment type="subcellular location">
    <subcellularLocation>
        <location evidence="1">Cell membrane</location>
        <topology evidence="1">Single-pass type I membrane protein</topology>
    </subcellularLocation>
</comment>
<protein>
    <recommendedName>
        <fullName evidence="14">Cadherin domain-containing protein</fullName>
    </recommendedName>
</protein>
<dbReference type="FunFam" id="2.60.40.60:FF:000020">
    <property type="entry name" value="Dachsous cadherin-related 1b"/>
    <property type="match status" value="3"/>
</dbReference>
<dbReference type="GO" id="GO:0005509">
    <property type="term" value="F:calcium ion binding"/>
    <property type="evidence" value="ECO:0007669"/>
    <property type="project" value="UniProtKB-UniRule"/>
</dbReference>
<keyword evidence="9 12" id="KW-0472">Membrane</keyword>
<evidence type="ECO:0000256" key="3">
    <source>
        <dbReference type="ARBA" id="ARBA00022692"/>
    </source>
</evidence>
<dbReference type="GO" id="GO:0060429">
    <property type="term" value="P:epithelium development"/>
    <property type="evidence" value="ECO:0007669"/>
    <property type="project" value="UniProtKB-ARBA"/>
</dbReference>
<sequence>MLTIDHHQAKMPPAFTPLLLLLLLLSGWCHANEPPQFVKEPNNLALSEATPVASVVFQLEAIDPDGDMVRYGIKPNPYLAVDPSSGNITLIRSLDREQHESFMVEITAQDNELANLVSAPATVIVVDENDSPPKFDKAHYEAEIGESSKIGHVVLKSVKAFDPDLVGDTLEISCKDLPQFSGVCDWFDLSVIVANTSAIEVQLLLKAPLDYSKKQLFQFELQVKDGAHSSSSPVQISVLDEQNLPPVFEGSMAGFVDEDAPIGTLVLVVTARDGDRGRPRHITYHLMKNPEDYFLLDEDSGELRTAKPLDREALDNPTGVIHLSVQAKEDSESNDDQSLSTSTAQFTITVRDVNDEAPKFEKREYSAVIPENTLPGSPIPGLDIKVTDPDVGNNSVFKLSLVDGFGIFAIDQKKAVGSSTVTVHLTNQTLDYEDPNQRKFFLQIVAEETNTQQKLSSTASLVLSVQDVNDNPPVFAEESYMIKVSETASAGTQVAVITATDRDSGRFGTSGLVYSLKGDGAEKFVVDAKTGVISVAECAEGQPGVAPCLDFETKADYYISYKATDDEGEGQSVAVPLKISLVDANDNPPHFIHPGYRAHVDEGSTKFDSYLIVQAEDPDVSSKITYSIVEGDPEKMFHLDPDSGEFTIRAKDGVSGTDQIVLKIQASDGLFSDMTNITLTIKDINNNAPVFEMEFYVATVQEDAAIGTSVETVHASDADTGDNSKVNYFIESGAFEHFKIDSQSGVVEVSAKLDFDRIPQYKVRLLAVDSGTPSLTGTTTLTVNIIDSNDKQAVFTPPTQRAKVSEDASIGTVVHQLLATDPDVDSPDSLEYAIIEPYSFVDTSGKQVAATDELKGLFEVNKNTGQVHVSSRLDRKMAAVVRLTVKVTDTSAQKLQEGFGTLVITIVGVNERSPEFAAPWTHDNPHLRISLREEVPVGTVLGRFEASDPDSASISIYEINPESKHFEINSTTGVVKTKQRIDYEDSSELSFKIVAWDSGQPPLSSAAHVTVSVENINDETPIFFKERYEGSVRENAAVGSFVAQVSATDKDKEEFGKISYSLLGEKASDFVIDNNGIIRVHNPRVLDREVTSEILIQAVASDGAEPPNQRTASAPVSITVEDENDHPPKFEQQSWRAVVNEDIPVGSKIIQLRAADEDPTAYLSFKIIGGDPQKYFRLEQVTGILYTNQSLKELTKGKTQDVVLTVKVDDGINKDEATVKLTVQAVNQHQPKFAVPSSSNATVEVPENAGLPNYLVLTVKANDLDMGENGRVTYHLKSVGGTLVQESDEFVIDADTGELRTKIILDREQQPKYELVLVAKDNGYPVSYETLSFLTVLLMDSNDNEPRFPAVEGNQLFSYRFKVLENGPADEVVGTIHAADADEGQNAKVYYFLVSGGDGKFIVSKTDGRVRTTMPLDREKGENYTLLIKASNDPDYDPARVGKEILIGGENVLNQEQSVVRVVITVTDENDNPPMFEKSEFYAGVNALSQENDQVAQIAAVDPDKGGKDILEYMLRASNLYPPGSNVSSGSLVPSPFKVSNTGRISTTTPMLEYNQGRFLLRLVAKETVAPYREAETLVHVWVYDQSQLVRVILSRPPESVHKDRNKVTSELSRVTQGLVVTDDIRYHVDDRGQLKHNWSDMYLAVVDPATMGIVAVPQVLKLVDSNYDTLKDYYSGFAIQNVISAKSSEAMEEKVDTALAALVALLVVLIVGFISFLVVCCCLRHWVLPIPSQKLSHIRKEALIQREISDEPNCTTENPLWMEQTLKLYEEQELTMQVFCEPERLDNSDHQVETQSNMYATLQPPPRAAPRINLGHNPGETSDYPAYAEVQTVRDLMSGFNGSTFQPPIHHTNDY</sequence>
<organism evidence="15 16">
    <name type="scientific">Cloeon dipterum</name>
    <dbReference type="NCBI Taxonomy" id="197152"/>
    <lineage>
        <taxon>Eukaryota</taxon>
        <taxon>Metazoa</taxon>
        <taxon>Ecdysozoa</taxon>
        <taxon>Arthropoda</taxon>
        <taxon>Hexapoda</taxon>
        <taxon>Insecta</taxon>
        <taxon>Pterygota</taxon>
        <taxon>Palaeoptera</taxon>
        <taxon>Ephemeroptera</taxon>
        <taxon>Pisciforma</taxon>
        <taxon>Baetidae</taxon>
        <taxon>Cloeon</taxon>
    </lineage>
</organism>
<evidence type="ECO:0000259" key="14">
    <source>
        <dbReference type="PROSITE" id="PS50268"/>
    </source>
</evidence>
<evidence type="ECO:0000256" key="7">
    <source>
        <dbReference type="ARBA" id="ARBA00022889"/>
    </source>
</evidence>
<feature type="domain" description="Cadherin" evidence="14">
    <location>
        <begin position="1024"/>
        <end position="1130"/>
    </location>
</feature>
<proteinExistence type="predicted"/>
<dbReference type="PANTHER" id="PTHR24026">
    <property type="entry name" value="FAT ATYPICAL CADHERIN-RELATED"/>
    <property type="match status" value="1"/>
</dbReference>
<evidence type="ECO:0000256" key="8">
    <source>
        <dbReference type="ARBA" id="ARBA00022989"/>
    </source>
</evidence>
<feature type="domain" description="Cadherin" evidence="14">
    <location>
        <begin position="1237"/>
        <end position="1348"/>
    </location>
</feature>
<feature type="domain" description="Cadherin" evidence="14">
    <location>
        <begin position="248"/>
        <end position="360"/>
    </location>
</feature>
<feature type="chain" id="PRO_5035909348" description="Cadherin domain-containing protein" evidence="13">
    <location>
        <begin position="32"/>
        <end position="1856"/>
    </location>
</feature>
<dbReference type="SUPFAM" id="SSF49313">
    <property type="entry name" value="Cadherin-like"/>
    <property type="match status" value="14"/>
</dbReference>
<dbReference type="Proteomes" id="UP000494165">
    <property type="component" value="Unassembled WGS sequence"/>
</dbReference>
<reference evidence="15 16" key="1">
    <citation type="submission" date="2020-04" db="EMBL/GenBank/DDBJ databases">
        <authorList>
            <person name="Alioto T."/>
            <person name="Alioto T."/>
            <person name="Gomez Garrido J."/>
        </authorList>
    </citation>
    <scope>NUCLEOTIDE SEQUENCE [LARGE SCALE GENOMIC DNA]</scope>
</reference>
<keyword evidence="5" id="KW-0677">Repeat</keyword>
<dbReference type="FunFam" id="2.60.40.60:FF:000092">
    <property type="entry name" value="Protocadherin 8"/>
    <property type="match status" value="1"/>
</dbReference>
<evidence type="ECO:0000256" key="13">
    <source>
        <dbReference type="SAM" id="SignalP"/>
    </source>
</evidence>
<evidence type="ECO:0000313" key="15">
    <source>
        <dbReference type="EMBL" id="CAB3363785.1"/>
    </source>
</evidence>
<keyword evidence="8 12" id="KW-1133">Transmembrane helix</keyword>
<dbReference type="FunFam" id="2.60.40.60:FF:000098">
    <property type="entry name" value="cadherin-23 isoform X1"/>
    <property type="match status" value="1"/>
</dbReference>
<feature type="domain" description="Cadherin" evidence="14">
    <location>
        <begin position="796"/>
        <end position="916"/>
    </location>
</feature>
<gene>
    <name evidence="15" type="ORF">CLODIP_2_CD09920</name>
</gene>
<feature type="domain" description="Cadherin" evidence="14">
    <location>
        <begin position="1131"/>
        <end position="1233"/>
    </location>
</feature>
<evidence type="ECO:0000256" key="10">
    <source>
        <dbReference type="ARBA" id="ARBA00059331"/>
    </source>
</evidence>
<evidence type="ECO:0000256" key="2">
    <source>
        <dbReference type="ARBA" id="ARBA00022475"/>
    </source>
</evidence>
<dbReference type="Pfam" id="PF00028">
    <property type="entry name" value="Cadherin"/>
    <property type="match status" value="11"/>
</dbReference>
<keyword evidence="6 11" id="KW-0106">Calcium</keyword>
<dbReference type="InterPro" id="IPR002126">
    <property type="entry name" value="Cadherin-like_dom"/>
</dbReference>
<comment type="function">
    <text evidence="10">Cadherins are calcium-dependent cell adhesion proteins. They preferentially interact with themselves in a homophilic manner in connecting cells.</text>
</comment>
<dbReference type="CDD" id="cd11304">
    <property type="entry name" value="Cadherin_repeat"/>
    <property type="match status" value="14"/>
</dbReference>
<evidence type="ECO:0000256" key="11">
    <source>
        <dbReference type="PROSITE-ProRule" id="PRU00043"/>
    </source>
</evidence>
<feature type="domain" description="Cadherin" evidence="14">
    <location>
        <begin position="38"/>
        <end position="135"/>
    </location>
</feature>
<evidence type="ECO:0000313" key="16">
    <source>
        <dbReference type="Proteomes" id="UP000494165"/>
    </source>
</evidence>
<dbReference type="OrthoDB" id="9990384at2759"/>
<evidence type="ECO:0000256" key="4">
    <source>
        <dbReference type="ARBA" id="ARBA00022729"/>
    </source>
</evidence>
<feature type="domain" description="Cadherin" evidence="14">
    <location>
        <begin position="1355"/>
        <end position="1476"/>
    </location>
</feature>
<keyword evidence="7" id="KW-0130">Cell adhesion</keyword>
<feature type="domain" description="Cadherin" evidence="14">
    <location>
        <begin position="923"/>
        <end position="1023"/>
    </location>
</feature>
<evidence type="ECO:0000256" key="6">
    <source>
        <dbReference type="ARBA" id="ARBA00022837"/>
    </source>
</evidence>
<dbReference type="PRINTS" id="PR00205">
    <property type="entry name" value="CADHERIN"/>
</dbReference>
<dbReference type="FunFam" id="2.60.40.60:FF:000168">
    <property type="entry name" value="Cadherin-related family member 2"/>
    <property type="match status" value="1"/>
</dbReference>
<evidence type="ECO:0000256" key="12">
    <source>
        <dbReference type="SAM" id="Phobius"/>
    </source>
</evidence>
<feature type="domain" description="Cadherin" evidence="14">
    <location>
        <begin position="136"/>
        <end position="248"/>
    </location>
</feature>
<evidence type="ECO:0000256" key="1">
    <source>
        <dbReference type="ARBA" id="ARBA00004251"/>
    </source>
</evidence>
<dbReference type="EMBL" id="CADEPI010000013">
    <property type="protein sequence ID" value="CAB3363785.1"/>
    <property type="molecule type" value="Genomic_DNA"/>
</dbReference>
<feature type="domain" description="Cadherin" evidence="14">
    <location>
        <begin position="361"/>
        <end position="475"/>
    </location>
</feature>
<dbReference type="Gene3D" id="2.60.40.60">
    <property type="entry name" value="Cadherins"/>
    <property type="match status" value="14"/>
</dbReference>
<name>A0A8S1C6M6_9INSE</name>
<dbReference type="PROSITE" id="PS50268">
    <property type="entry name" value="CADHERIN_2"/>
    <property type="match status" value="14"/>
</dbReference>
<feature type="transmembrane region" description="Helical" evidence="12">
    <location>
        <begin position="1699"/>
        <end position="1724"/>
    </location>
</feature>
<keyword evidence="2" id="KW-1003">Cell membrane</keyword>
<dbReference type="InterPro" id="IPR020894">
    <property type="entry name" value="Cadherin_CS"/>
</dbReference>
<evidence type="ECO:0000256" key="5">
    <source>
        <dbReference type="ARBA" id="ARBA00022737"/>
    </source>
</evidence>
<feature type="domain" description="Cadherin" evidence="14">
    <location>
        <begin position="1477"/>
        <end position="1600"/>
    </location>
</feature>
<feature type="domain" description="Cadherin" evidence="14">
    <location>
        <begin position="692"/>
        <end position="800"/>
    </location>
</feature>
<dbReference type="GO" id="GO:0007156">
    <property type="term" value="P:homophilic cell adhesion via plasma membrane adhesion molecules"/>
    <property type="evidence" value="ECO:0007669"/>
    <property type="project" value="InterPro"/>
</dbReference>
<dbReference type="GO" id="GO:0005886">
    <property type="term" value="C:plasma membrane"/>
    <property type="evidence" value="ECO:0007669"/>
    <property type="project" value="UniProtKB-SubCell"/>
</dbReference>
<dbReference type="FunFam" id="2.60.40.60:FF:000266">
    <property type="entry name" value="Cadherin 23"/>
    <property type="match status" value="1"/>
</dbReference>
<feature type="domain" description="Cadherin" evidence="14">
    <location>
        <begin position="592"/>
        <end position="691"/>
    </location>
</feature>
<dbReference type="InterPro" id="IPR015919">
    <property type="entry name" value="Cadherin-like_sf"/>
</dbReference>